<dbReference type="PANTHER" id="PTHR45947">
    <property type="entry name" value="SULFOQUINOVOSYL TRANSFERASE SQD2"/>
    <property type="match status" value="1"/>
</dbReference>
<dbReference type="Gene3D" id="3.40.50.2000">
    <property type="entry name" value="Glycogen Phosphorylase B"/>
    <property type="match status" value="2"/>
</dbReference>
<dbReference type="SUPFAM" id="SSF53756">
    <property type="entry name" value="UDP-Glycosyltransferase/glycogen phosphorylase"/>
    <property type="match status" value="1"/>
</dbReference>
<dbReference type="Pfam" id="PF13439">
    <property type="entry name" value="Glyco_transf_4"/>
    <property type="match status" value="1"/>
</dbReference>
<dbReference type="InterPro" id="IPR028098">
    <property type="entry name" value="Glyco_trans_4-like_N"/>
</dbReference>
<name>A0A6J6BXN5_9ZZZZ</name>
<dbReference type="PANTHER" id="PTHR45947:SF3">
    <property type="entry name" value="SULFOQUINOVOSYL TRANSFERASE SQD2"/>
    <property type="match status" value="1"/>
</dbReference>
<proteinExistence type="predicted"/>
<dbReference type="CDD" id="cd03808">
    <property type="entry name" value="GT4_CapM-like"/>
    <property type="match status" value="1"/>
</dbReference>
<sequence length="376" mass="40959">MVHLTTTDMSLDWLLAPQLRAFAAAGYDVVGMSAAGPHVPNLAAMGIPHVDVPGFTRSTDPLQDLRAFVQLVRLLRRMRPDILHTHNPKPGILGRIAGRLARVPLVVNTQHGLYAQPTDRWQRRLPVYAAERVAACFSHVELVQNPEDVDTLVHTLRIPARKVRLLGNGIDLDHFDPDRIDPAVRAARRAEWGVADDEAVVGVVGRLVREKGIVEILDAAHRLRTGGHPARIVVVGPADPGKADAVDAGAVRRAADDGVVFAGERTDMPECYAAMDLFLTASWREGFPRSAMEAAAMRLPTVATDIRGNRQVVDDGVTGVLVPVRDPEGLAGGVRALLARRDEWPSIGAAARTRAHTDFDQRTVIERTLAAYRSRS</sequence>
<dbReference type="Pfam" id="PF13692">
    <property type="entry name" value="Glyco_trans_1_4"/>
    <property type="match status" value="1"/>
</dbReference>
<evidence type="ECO:0000259" key="1">
    <source>
        <dbReference type="Pfam" id="PF13439"/>
    </source>
</evidence>
<dbReference type="AlphaFoldDB" id="A0A6J6BXN5"/>
<dbReference type="InterPro" id="IPR050194">
    <property type="entry name" value="Glycosyltransferase_grp1"/>
</dbReference>
<evidence type="ECO:0000313" key="2">
    <source>
        <dbReference type="EMBL" id="CAB4543852.1"/>
    </source>
</evidence>
<organism evidence="2">
    <name type="scientific">freshwater metagenome</name>
    <dbReference type="NCBI Taxonomy" id="449393"/>
    <lineage>
        <taxon>unclassified sequences</taxon>
        <taxon>metagenomes</taxon>
        <taxon>ecological metagenomes</taxon>
    </lineage>
</organism>
<dbReference type="GO" id="GO:0016757">
    <property type="term" value="F:glycosyltransferase activity"/>
    <property type="evidence" value="ECO:0007669"/>
    <property type="project" value="TreeGrafter"/>
</dbReference>
<feature type="domain" description="Glycosyltransferase subfamily 4-like N-terminal" evidence="1">
    <location>
        <begin position="20"/>
        <end position="173"/>
    </location>
</feature>
<reference evidence="2" key="1">
    <citation type="submission" date="2020-05" db="EMBL/GenBank/DDBJ databases">
        <authorList>
            <person name="Chiriac C."/>
            <person name="Salcher M."/>
            <person name="Ghai R."/>
            <person name="Kavagutti S V."/>
        </authorList>
    </citation>
    <scope>NUCLEOTIDE SEQUENCE</scope>
</reference>
<accession>A0A6J6BXN5</accession>
<gene>
    <name evidence="2" type="ORF">UFOPK1493_00501</name>
</gene>
<dbReference type="EMBL" id="CAEZSR010000010">
    <property type="protein sequence ID" value="CAB4543852.1"/>
    <property type="molecule type" value="Genomic_DNA"/>
</dbReference>
<protein>
    <submittedName>
        <fullName evidence="2">Unannotated protein</fullName>
    </submittedName>
</protein>